<evidence type="ECO:0000256" key="1">
    <source>
        <dbReference type="SAM" id="MobiDB-lite"/>
    </source>
</evidence>
<protein>
    <submittedName>
        <fullName evidence="3">PAZ domain-containing protein</fullName>
    </submittedName>
</protein>
<keyword evidence="2" id="KW-1185">Reference proteome</keyword>
<dbReference type="Proteomes" id="UP000095282">
    <property type="component" value="Unplaced"/>
</dbReference>
<evidence type="ECO:0000313" key="2">
    <source>
        <dbReference type="Proteomes" id="UP000095282"/>
    </source>
</evidence>
<organism evidence="2 3">
    <name type="scientific">Caenorhabditis tropicalis</name>
    <dbReference type="NCBI Taxonomy" id="1561998"/>
    <lineage>
        <taxon>Eukaryota</taxon>
        <taxon>Metazoa</taxon>
        <taxon>Ecdysozoa</taxon>
        <taxon>Nematoda</taxon>
        <taxon>Chromadorea</taxon>
        <taxon>Rhabditida</taxon>
        <taxon>Rhabditina</taxon>
        <taxon>Rhabditomorpha</taxon>
        <taxon>Rhabditoidea</taxon>
        <taxon>Rhabditidae</taxon>
        <taxon>Peloderinae</taxon>
        <taxon>Caenorhabditis</taxon>
    </lineage>
</organism>
<accession>A0A1I7V0X7</accession>
<dbReference type="WBParaSite" id="Csp11.Scaffold630.g21303.t1">
    <property type="protein sequence ID" value="Csp11.Scaffold630.g21303.t1"/>
    <property type="gene ID" value="Csp11.Scaffold630.g21303"/>
</dbReference>
<feature type="region of interest" description="Disordered" evidence="1">
    <location>
        <begin position="1"/>
        <end position="53"/>
    </location>
</feature>
<dbReference type="AlphaFoldDB" id="A0A1I7V0X7"/>
<reference evidence="3" key="1">
    <citation type="submission" date="2016-11" db="UniProtKB">
        <authorList>
            <consortium name="WormBaseParasite"/>
        </authorList>
    </citation>
    <scope>IDENTIFICATION</scope>
</reference>
<evidence type="ECO:0000313" key="3">
    <source>
        <dbReference type="WBParaSite" id="Csp11.Scaffold630.g21303.t1"/>
    </source>
</evidence>
<sequence>MSSHFYQGEAAGGGGEGGESIEMSTKSEQQPPPDDQPSTSERRSPRTPPPPEFYYAVQITHNLINRVSITDCRETKDPLKAPLRNNNDDILFWEEAIPNEDVAPDIMERGPEVSIEHFEPVFFARILNRLIVEDHPMSIPRRNLVISYPGPYNSEMETGILREVRGLGLFEGQVFCFPESTVYHELFHSGRSATELHGEIPVIVYGGKENSFIHAMPRGVFYLGEDQGASLCSAYSLVSAAIEVYCRLSNEQLGPSQRQMIFPFESLVLNHFGVNNHEEVKAIAMVERRKTAELARFLNPDTCTVTKKAYVALRGKLVKEFIQMFGTEEPRILRVVCVGKMFTNHFHRFNFYADIHPKIRVKWQNNESQSLEKILAANTCLAALKDKIDLLKLDADPLVTRVIHRTDLSIELSAPIPLSDEVQF</sequence>
<proteinExistence type="predicted"/>
<name>A0A1I7V0X7_9PELO</name>